<dbReference type="Proteomes" id="UP001558613">
    <property type="component" value="Unassembled WGS sequence"/>
</dbReference>
<keyword evidence="1" id="KW-0472">Membrane</keyword>
<gene>
    <name evidence="2" type="ORF">QQF64_024501</name>
</gene>
<name>A0ABR3NLF2_9TELE</name>
<accession>A0ABR3NLF2</accession>
<protein>
    <submittedName>
        <fullName evidence="2">Uncharacterized protein</fullName>
    </submittedName>
</protein>
<keyword evidence="1" id="KW-1133">Transmembrane helix</keyword>
<feature type="transmembrane region" description="Helical" evidence="1">
    <location>
        <begin position="51"/>
        <end position="70"/>
    </location>
</feature>
<proteinExistence type="predicted"/>
<feature type="transmembrane region" description="Helical" evidence="1">
    <location>
        <begin position="20"/>
        <end position="39"/>
    </location>
</feature>
<dbReference type="EMBL" id="JAYMGO010000003">
    <property type="protein sequence ID" value="KAL1277828.1"/>
    <property type="molecule type" value="Genomic_DNA"/>
</dbReference>
<keyword evidence="3" id="KW-1185">Reference proteome</keyword>
<evidence type="ECO:0000313" key="3">
    <source>
        <dbReference type="Proteomes" id="UP001558613"/>
    </source>
</evidence>
<sequence>MNLSSCTRVDRSSLWHLSLSLPPLSLFLLFTSLPLRCLSSGGGSRRHRKSAFLMCPPLVLLFLIEGAVFLQSGVTVTLHTPLWQLSIPPVSLHHVSCDKRDIA</sequence>
<evidence type="ECO:0000256" key="1">
    <source>
        <dbReference type="SAM" id="Phobius"/>
    </source>
</evidence>
<keyword evidence="1" id="KW-0812">Transmembrane</keyword>
<organism evidence="2 3">
    <name type="scientific">Cirrhinus molitorella</name>
    <name type="common">mud carp</name>
    <dbReference type="NCBI Taxonomy" id="172907"/>
    <lineage>
        <taxon>Eukaryota</taxon>
        <taxon>Metazoa</taxon>
        <taxon>Chordata</taxon>
        <taxon>Craniata</taxon>
        <taxon>Vertebrata</taxon>
        <taxon>Euteleostomi</taxon>
        <taxon>Actinopterygii</taxon>
        <taxon>Neopterygii</taxon>
        <taxon>Teleostei</taxon>
        <taxon>Ostariophysi</taxon>
        <taxon>Cypriniformes</taxon>
        <taxon>Cyprinidae</taxon>
        <taxon>Labeoninae</taxon>
        <taxon>Labeonini</taxon>
        <taxon>Cirrhinus</taxon>
    </lineage>
</organism>
<evidence type="ECO:0000313" key="2">
    <source>
        <dbReference type="EMBL" id="KAL1277828.1"/>
    </source>
</evidence>
<comment type="caution">
    <text evidence="2">The sequence shown here is derived from an EMBL/GenBank/DDBJ whole genome shotgun (WGS) entry which is preliminary data.</text>
</comment>
<reference evidence="2 3" key="1">
    <citation type="submission" date="2023-09" db="EMBL/GenBank/DDBJ databases">
        <authorList>
            <person name="Wang M."/>
        </authorList>
    </citation>
    <scope>NUCLEOTIDE SEQUENCE [LARGE SCALE GENOMIC DNA]</scope>
    <source>
        <strain evidence="2">GT-2023</strain>
        <tissue evidence="2">Liver</tissue>
    </source>
</reference>